<reference evidence="14" key="1">
    <citation type="submission" date="2024-07" db="EMBL/GenBank/DDBJ databases">
        <title>Two chromosome-level genome assemblies of Korean endemic species Abeliophyllum distichum and Forsythia ovata (Oleaceae).</title>
        <authorList>
            <person name="Jang H."/>
        </authorList>
    </citation>
    <scope>NUCLEOTIDE SEQUENCE [LARGE SCALE GENOMIC DNA]</scope>
</reference>
<sequence>MGNQKVKWTSEEEEALKAGVVKHGTGKWKNILRDPQFAPYLTNRSNIDLKDKWRNMSISYGQCSREKSKAPRVKTISSDALSTPTSQNISSVLIAEDYAVDELSRSPQDVRNAPGYNAMIFEALSSIKDSNGSNLGAIVGFIEQKHEVPPNFRRLLSSKLRRLVLQGKLEKVQNCYKIKDAALGTKTPMPKQKDIRLRPVQNSGLVISGETAEDAAMTAAYKIAEAENKSFVASEAVKEAERVLQMAEDADSVLLLAKDIYEKCSRGQSVVIA</sequence>
<dbReference type="InterPro" id="IPR017930">
    <property type="entry name" value="Myb_dom"/>
</dbReference>
<accession>A0ABD1PFA2</accession>
<keyword evidence="4" id="KW-0805">Transcription regulation</keyword>
<comment type="subcellular location">
    <subcellularLocation>
        <location evidence="1">Chromosome</location>
    </subcellularLocation>
    <subcellularLocation>
        <location evidence="2">Nucleus</location>
        <location evidence="2">Nucleolus</location>
    </subcellularLocation>
</comment>
<dbReference type="GO" id="GO:0005694">
    <property type="term" value="C:chromosome"/>
    <property type="evidence" value="ECO:0007669"/>
    <property type="project" value="UniProtKB-SubCell"/>
</dbReference>
<dbReference type="AlphaFoldDB" id="A0ABD1PFA2"/>
<dbReference type="PROSITE" id="PS50090">
    <property type="entry name" value="MYB_LIKE"/>
    <property type="match status" value="1"/>
</dbReference>
<dbReference type="Gene3D" id="1.10.10.60">
    <property type="entry name" value="Homeodomain-like"/>
    <property type="match status" value="1"/>
</dbReference>
<evidence type="ECO:0000256" key="2">
    <source>
        <dbReference type="ARBA" id="ARBA00004604"/>
    </source>
</evidence>
<dbReference type="Pfam" id="PF00538">
    <property type="entry name" value="Linker_histone"/>
    <property type="match status" value="1"/>
</dbReference>
<dbReference type="GO" id="GO:0043565">
    <property type="term" value="F:sequence-specific DNA binding"/>
    <property type="evidence" value="ECO:0007669"/>
    <property type="project" value="UniProtKB-ARBA"/>
</dbReference>
<evidence type="ECO:0000256" key="3">
    <source>
        <dbReference type="ARBA" id="ARBA00022454"/>
    </source>
</evidence>
<feature type="domain" description="H15" evidence="12">
    <location>
        <begin position="112"/>
        <end position="180"/>
    </location>
</feature>
<evidence type="ECO:0000259" key="10">
    <source>
        <dbReference type="PROSITE" id="PS50090"/>
    </source>
</evidence>
<proteinExistence type="predicted"/>
<dbReference type="InterPro" id="IPR036390">
    <property type="entry name" value="WH_DNA-bd_sf"/>
</dbReference>
<dbReference type="SUPFAM" id="SSF46785">
    <property type="entry name" value="Winged helix' DNA-binding domain"/>
    <property type="match status" value="1"/>
</dbReference>
<evidence type="ECO:0000256" key="7">
    <source>
        <dbReference type="ARBA" id="ARBA00023163"/>
    </source>
</evidence>
<keyword evidence="3" id="KW-0158">Chromosome</keyword>
<dbReference type="Proteomes" id="UP001604277">
    <property type="component" value="Unassembled WGS sequence"/>
</dbReference>
<gene>
    <name evidence="13" type="ORF">Fot_53789</name>
</gene>
<evidence type="ECO:0000313" key="14">
    <source>
        <dbReference type="Proteomes" id="UP001604277"/>
    </source>
</evidence>
<dbReference type="GO" id="GO:0003690">
    <property type="term" value="F:double-stranded DNA binding"/>
    <property type="evidence" value="ECO:0007669"/>
    <property type="project" value="UniProtKB-ARBA"/>
</dbReference>
<dbReference type="SMART" id="SM00717">
    <property type="entry name" value="SANT"/>
    <property type="match status" value="1"/>
</dbReference>
<dbReference type="InterPro" id="IPR005818">
    <property type="entry name" value="Histone_H1/H5_H15"/>
</dbReference>
<keyword evidence="8" id="KW-0539">Nucleus</keyword>
<dbReference type="Pfam" id="PF00249">
    <property type="entry name" value="Myb_DNA-binding"/>
    <property type="match status" value="1"/>
</dbReference>
<organism evidence="13 14">
    <name type="scientific">Forsythia ovata</name>
    <dbReference type="NCBI Taxonomy" id="205694"/>
    <lineage>
        <taxon>Eukaryota</taxon>
        <taxon>Viridiplantae</taxon>
        <taxon>Streptophyta</taxon>
        <taxon>Embryophyta</taxon>
        <taxon>Tracheophyta</taxon>
        <taxon>Spermatophyta</taxon>
        <taxon>Magnoliopsida</taxon>
        <taxon>eudicotyledons</taxon>
        <taxon>Gunneridae</taxon>
        <taxon>Pentapetalae</taxon>
        <taxon>asterids</taxon>
        <taxon>lamiids</taxon>
        <taxon>Lamiales</taxon>
        <taxon>Oleaceae</taxon>
        <taxon>Forsythieae</taxon>
        <taxon>Forsythia</taxon>
    </lineage>
</organism>
<dbReference type="PROSITE" id="PS51294">
    <property type="entry name" value="HTH_MYB"/>
    <property type="match status" value="1"/>
</dbReference>
<dbReference type="FunFam" id="1.10.10.60:FF:000168">
    <property type="entry name" value="Telomere repeat-binding factor 1"/>
    <property type="match status" value="1"/>
</dbReference>
<dbReference type="Gene3D" id="1.10.10.10">
    <property type="entry name" value="Winged helix-like DNA-binding domain superfamily/Winged helix DNA-binding domain"/>
    <property type="match status" value="1"/>
</dbReference>
<dbReference type="CDD" id="cd11660">
    <property type="entry name" value="SANT_TRF"/>
    <property type="match status" value="1"/>
</dbReference>
<evidence type="ECO:0000259" key="12">
    <source>
        <dbReference type="PROSITE" id="PS51504"/>
    </source>
</evidence>
<keyword evidence="6" id="KW-0238">DNA-binding</keyword>
<dbReference type="PROSITE" id="PS51504">
    <property type="entry name" value="H15"/>
    <property type="match status" value="1"/>
</dbReference>
<evidence type="ECO:0000259" key="11">
    <source>
        <dbReference type="PROSITE" id="PS51294"/>
    </source>
</evidence>
<dbReference type="GO" id="GO:0005730">
    <property type="term" value="C:nucleolus"/>
    <property type="evidence" value="ECO:0007669"/>
    <property type="project" value="UniProtKB-SubCell"/>
</dbReference>
<dbReference type="EMBL" id="JBFOLJ010000020">
    <property type="protein sequence ID" value="KAL2462552.1"/>
    <property type="molecule type" value="Genomic_DNA"/>
</dbReference>
<name>A0ABD1PFA2_9LAMI</name>
<evidence type="ECO:0000256" key="1">
    <source>
        <dbReference type="ARBA" id="ARBA00004286"/>
    </source>
</evidence>
<protein>
    <recommendedName>
        <fullName evidence="9">MYB transcription factor</fullName>
    </recommendedName>
</protein>
<dbReference type="InterPro" id="IPR044597">
    <property type="entry name" value="SMH1-6"/>
</dbReference>
<dbReference type="InterPro" id="IPR036388">
    <property type="entry name" value="WH-like_DNA-bd_sf"/>
</dbReference>
<dbReference type="SUPFAM" id="SSF46689">
    <property type="entry name" value="Homeodomain-like"/>
    <property type="match status" value="1"/>
</dbReference>
<evidence type="ECO:0000256" key="9">
    <source>
        <dbReference type="ARBA" id="ARBA00032813"/>
    </source>
</evidence>
<evidence type="ECO:0000256" key="8">
    <source>
        <dbReference type="ARBA" id="ARBA00023242"/>
    </source>
</evidence>
<keyword evidence="14" id="KW-1185">Reference proteome</keyword>
<feature type="domain" description="Myb-like" evidence="10">
    <location>
        <begin position="1"/>
        <end position="57"/>
    </location>
</feature>
<dbReference type="SMART" id="SM00526">
    <property type="entry name" value="H15"/>
    <property type="match status" value="1"/>
</dbReference>
<evidence type="ECO:0000256" key="4">
    <source>
        <dbReference type="ARBA" id="ARBA00023015"/>
    </source>
</evidence>
<comment type="caution">
    <text evidence="13">The sequence shown here is derived from an EMBL/GenBank/DDBJ whole genome shotgun (WGS) entry which is preliminary data.</text>
</comment>
<feature type="domain" description="HTH myb-type" evidence="11">
    <location>
        <begin position="1"/>
        <end position="56"/>
    </location>
</feature>
<keyword evidence="7" id="KW-0804">Transcription</keyword>
<keyword evidence="5" id="KW-0175">Coiled coil</keyword>
<evidence type="ECO:0000256" key="5">
    <source>
        <dbReference type="ARBA" id="ARBA00023054"/>
    </source>
</evidence>
<evidence type="ECO:0000256" key="6">
    <source>
        <dbReference type="ARBA" id="ARBA00023125"/>
    </source>
</evidence>
<evidence type="ECO:0000313" key="13">
    <source>
        <dbReference type="EMBL" id="KAL2462552.1"/>
    </source>
</evidence>
<dbReference type="PANTHER" id="PTHR46267">
    <property type="entry name" value="SINGLE MYB HISTONE 4"/>
    <property type="match status" value="1"/>
</dbReference>
<dbReference type="PANTHER" id="PTHR46267:SF3">
    <property type="entry name" value="TELOMERE REPEAT-BINDING FACTOR 4-RELATED"/>
    <property type="match status" value="1"/>
</dbReference>
<dbReference type="InterPro" id="IPR001005">
    <property type="entry name" value="SANT/Myb"/>
</dbReference>
<dbReference type="InterPro" id="IPR009057">
    <property type="entry name" value="Homeodomain-like_sf"/>
</dbReference>